<evidence type="ECO:0000256" key="7">
    <source>
        <dbReference type="ARBA" id="ARBA00023242"/>
    </source>
</evidence>
<comment type="subunit">
    <text evidence="9">Component of the Mediator complex.</text>
</comment>
<evidence type="ECO:0000256" key="3">
    <source>
        <dbReference type="ARBA" id="ARBA00019619"/>
    </source>
</evidence>
<dbReference type="eggNOG" id="KOG1875">
    <property type="taxonomic scope" value="Eukaryota"/>
</dbReference>
<evidence type="ECO:0000256" key="4">
    <source>
        <dbReference type="ARBA" id="ARBA00023015"/>
    </source>
</evidence>
<keyword evidence="7 9" id="KW-0539">Nucleus</keyword>
<name>A0A0L0S5X6_ALLM3</name>
<reference evidence="13" key="2">
    <citation type="submission" date="2009-11" db="EMBL/GenBank/DDBJ databases">
        <title>The Genome Sequence of Allomyces macrogynus strain ATCC 38327.</title>
        <authorList>
            <consortium name="The Broad Institute Genome Sequencing Platform"/>
            <person name="Russ C."/>
            <person name="Cuomo C."/>
            <person name="Shea T."/>
            <person name="Young S.K."/>
            <person name="Zeng Q."/>
            <person name="Koehrsen M."/>
            <person name="Haas B."/>
            <person name="Borodovsky M."/>
            <person name="Guigo R."/>
            <person name="Alvarado L."/>
            <person name="Berlin A."/>
            <person name="Borenstein D."/>
            <person name="Chen Z."/>
            <person name="Engels R."/>
            <person name="Freedman E."/>
            <person name="Gellesch M."/>
            <person name="Goldberg J."/>
            <person name="Griggs A."/>
            <person name="Gujja S."/>
            <person name="Heiman D."/>
            <person name="Hepburn T."/>
            <person name="Howarth C."/>
            <person name="Jen D."/>
            <person name="Larson L."/>
            <person name="Lewis B."/>
            <person name="Mehta T."/>
            <person name="Park D."/>
            <person name="Pearson M."/>
            <person name="Roberts A."/>
            <person name="Saif S."/>
            <person name="Shenoy N."/>
            <person name="Sisk P."/>
            <person name="Stolte C."/>
            <person name="Sykes S."/>
            <person name="Walk T."/>
            <person name="White J."/>
            <person name="Yandava C."/>
            <person name="Burger G."/>
            <person name="Gray M.W."/>
            <person name="Holland P.W.H."/>
            <person name="King N."/>
            <person name="Lang F.B.F."/>
            <person name="Roger A.J."/>
            <person name="Ruiz-Trillo I."/>
            <person name="Lander E."/>
            <person name="Nusbaum C."/>
        </authorList>
    </citation>
    <scope>NUCLEOTIDE SEQUENCE [LARGE SCALE GENOMIC DNA]</scope>
    <source>
        <strain evidence="13">ATCC 38327</strain>
    </source>
</reference>
<organism evidence="12 13">
    <name type="scientific">Allomyces macrogynus (strain ATCC 38327)</name>
    <name type="common">Allomyces javanicus var. macrogynus</name>
    <dbReference type="NCBI Taxonomy" id="578462"/>
    <lineage>
        <taxon>Eukaryota</taxon>
        <taxon>Fungi</taxon>
        <taxon>Fungi incertae sedis</taxon>
        <taxon>Blastocladiomycota</taxon>
        <taxon>Blastocladiomycetes</taxon>
        <taxon>Blastocladiales</taxon>
        <taxon>Blastocladiaceae</taxon>
        <taxon>Allomyces</taxon>
    </lineage>
</organism>
<dbReference type="VEuPathDB" id="FungiDB:AMAG_04700"/>
<feature type="compositionally biased region" description="Low complexity" evidence="10">
    <location>
        <begin position="1052"/>
        <end position="1069"/>
    </location>
</feature>
<evidence type="ECO:0000256" key="9">
    <source>
        <dbReference type="RuleBase" id="RU365082"/>
    </source>
</evidence>
<comment type="function">
    <text evidence="9">Component of the Mediator complex, a coactivator involved in the regulated transcription of nearly all RNA polymerase II-dependent genes. Mediator functions as a bridge to convey information from gene-specific regulatory proteins to the basal RNA polymerase II transcription machinery. Mediator is recruited to promoters by direct interactions with regulatory proteins and serves as a scaffold for the assembly of a functional preinitiation complex with RNA polymerase II and the general transcription factors.</text>
</comment>
<evidence type="ECO:0000256" key="8">
    <source>
        <dbReference type="ARBA" id="ARBA00032007"/>
    </source>
</evidence>
<dbReference type="PANTHER" id="PTHR12809:SF2">
    <property type="entry name" value="MEDIATOR OF RNA POLYMERASE II TRANSCRIPTION SUBUNIT 14"/>
    <property type="match status" value="1"/>
</dbReference>
<reference evidence="12 13" key="1">
    <citation type="submission" date="2009-11" db="EMBL/GenBank/DDBJ databases">
        <title>Annotation of Allomyces macrogynus ATCC 38327.</title>
        <authorList>
            <consortium name="The Broad Institute Genome Sequencing Platform"/>
            <person name="Russ C."/>
            <person name="Cuomo C."/>
            <person name="Burger G."/>
            <person name="Gray M.W."/>
            <person name="Holland P.W.H."/>
            <person name="King N."/>
            <person name="Lang F.B.F."/>
            <person name="Roger A.J."/>
            <person name="Ruiz-Trillo I."/>
            <person name="Young S.K."/>
            <person name="Zeng Q."/>
            <person name="Gargeya S."/>
            <person name="Fitzgerald M."/>
            <person name="Haas B."/>
            <person name="Abouelleil A."/>
            <person name="Alvarado L."/>
            <person name="Arachchi H.M."/>
            <person name="Berlin A."/>
            <person name="Chapman S.B."/>
            <person name="Gearin G."/>
            <person name="Goldberg J."/>
            <person name="Griggs A."/>
            <person name="Gujja S."/>
            <person name="Hansen M."/>
            <person name="Heiman D."/>
            <person name="Howarth C."/>
            <person name="Larimer J."/>
            <person name="Lui A."/>
            <person name="MacDonald P.J.P."/>
            <person name="McCowen C."/>
            <person name="Montmayeur A."/>
            <person name="Murphy C."/>
            <person name="Neiman D."/>
            <person name="Pearson M."/>
            <person name="Priest M."/>
            <person name="Roberts A."/>
            <person name="Saif S."/>
            <person name="Shea T."/>
            <person name="Sisk P."/>
            <person name="Stolte C."/>
            <person name="Sykes S."/>
            <person name="Wortman J."/>
            <person name="Nusbaum C."/>
            <person name="Birren B."/>
        </authorList>
    </citation>
    <scope>NUCLEOTIDE SEQUENCE [LARGE SCALE GENOMIC DNA]</scope>
    <source>
        <strain evidence="12 13">ATCC 38327</strain>
    </source>
</reference>
<evidence type="ECO:0000313" key="13">
    <source>
        <dbReference type="Proteomes" id="UP000054350"/>
    </source>
</evidence>
<dbReference type="Proteomes" id="UP000054350">
    <property type="component" value="Unassembled WGS sequence"/>
</dbReference>
<evidence type="ECO:0000256" key="5">
    <source>
        <dbReference type="ARBA" id="ARBA00023159"/>
    </source>
</evidence>
<evidence type="ECO:0000313" key="12">
    <source>
        <dbReference type="EMBL" id="KNE57855.1"/>
    </source>
</evidence>
<gene>
    <name evidence="12" type="ORF">AMAG_04700</name>
</gene>
<dbReference type="GO" id="GO:0006357">
    <property type="term" value="P:regulation of transcription by RNA polymerase II"/>
    <property type="evidence" value="ECO:0007669"/>
    <property type="project" value="InterPro"/>
</dbReference>
<feature type="region of interest" description="Disordered" evidence="10">
    <location>
        <begin position="1047"/>
        <end position="1076"/>
    </location>
</feature>
<dbReference type="OrthoDB" id="5570669at2759"/>
<dbReference type="Pfam" id="PF08638">
    <property type="entry name" value="Med14"/>
    <property type="match status" value="1"/>
</dbReference>
<proteinExistence type="inferred from homology"/>
<dbReference type="InterPro" id="IPR013947">
    <property type="entry name" value="Mediator_Med14"/>
</dbReference>
<evidence type="ECO:0000256" key="6">
    <source>
        <dbReference type="ARBA" id="ARBA00023163"/>
    </source>
</evidence>
<dbReference type="GO" id="GO:0070847">
    <property type="term" value="C:core mediator complex"/>
    <property type="evidence" value="ECO:0007669"/>
    <property type="project" value="TreeGrafter"/>
</dbReference>
<feature type="domain" description="Mediator complex subunit MED14 N-terminal" evidence="11">
    <location>
        <begin position="5"/>
        <end position="66"/>
    </location>
</feature>
<evidence type="ECO:0000256" key="1">
    <source>
        <dbReference type="ARBA" id="ARBA00004123"/>
    </source>
</evidence>
<sequence length="1194" mass="126258">MKTSFIPEPLRDDEVAQTMAALNDMIRMRLVSMECGVPAELLRDCRVDMGRVIFTVAHEFELTLTLPGGPDPNGPWHILDFRILDPNLALHEYQRQNLVHIGNSKLLAASGAGAAQVPPQPPPGAAAGSTAVVSAGPTVHFPLLEVYHFFHHFILTLRLEKMVVESYTLLNSPNAPGLDTISVKDDGRTLELAYWSNSRNGATVRVSLRETERRDVINISAHPVVQCPPEPTATPALVALPVRPTTASFTYSATSLVVQHLGRESPIVESKTLTALLAQCLDTHTARILTELATLVERGAVNDGMPGPPPPPAVPEAALVGGSSASPPHVSDGALHLPVYAVSIAVHRQSGKFHVAPLDRYNEKLQHLEAMLNEDPLFLPHTLANYATARLMDRIVTSVTFLGLVPSPRPPNALTVASSGQAANLGPRVFLRVVHKPAVPEYHLAVNVVQGVVTCWVLHWPSMTVVKEYHPSLHDLVETFDQYTSLHQIQAALAVKGVHLAWHGAGLAIDPLSFPPGAGLLLAVETLTVVPLETPPQVHVQCRLKYALPGLGATTVLAFKAKSVRTALRRCVVALGIVHLLVQSDPRDVIDVDLDAGSMRYRIGAAREMLVQVQMAAAGPVSSAGPSSGENGRAMITAGTSPSTRTDLSPSVAKVVGWTEAPYSFRVTMGADAIFDPIARAAQANLNQHGHVDLCLPSLCLAVHVWTIVASRLHAHRTQTSRAYPRFVVKSAEFATVYLTRTAALHLRYLLDETRRCLVVSSRHFPLFASLSRAVTTRVTSHAGLQAVALPNAIILPASDARAAAVEAMLDALLDQYTRTRVLLDAHAALIARFPPGRPTSASAAAAAAAVEANQPRVMQYAPPPPPRDVVVDDDAVRFIWCDVAVRVTATAVHADADAVPAAAAAAAAGAGGNGAPPSLSVDTTRQLGVHERRALARLLQFDFAHGLAAAGVTPPSAAPAAPTSDPGALMANVVDALMTLMALPVPVIRAIAQCSALVAETNPPRHVALLFLAPPKGAVPHDVQRCLPPPSRPCLLVSRAAPARSLESADGANSGAPGAPGTPGPTATSGGGGNDEDSVSLVFVLTCPPVPVGAPPPPPPIYVPVTYAWSSNVVSPWEGLPVSAAGSGKEMNPSMLLAILAGQGGMPTAATRRRTVADVVNDLKREGFAVAQQENLLVWTMRRVVARHVAELA</sequence>
<comment type="subcellular location">
    <subcellularLocation>
        <location evidence="1 9">Nucleus</location>
    </subcellularLocation>
</comment>
<keyword evidence="6 9" id="KW-0804">Transcription</keyword>
<dbReference type="InterPro" id="IPR055122">
    <property type="entry name" value="Med14_N"/>
</dbReference>
<evidence type="ECO:0000256" key="2">
    <source>
        <dbReference type="ARBA" id="ARBA00007813"/>
    </source>
</evidence>
<keyword evidence="5 9" id="KW-0010">Activator</keyword>
<dbReference type="STRING" id="578462.A0A0L0S5X6"/>
<dbReference type="GO" id="GO:0016592">
    <property type="term" value="C:mediator complex"/>
    <property type="evidence" value="ECO:0007669"/>
    <property type="project" value="UniProtKB-UniRule"/>
</dbReference>
<dbReference type="AlphaFoldDB" id="A0A0L0S5X6"/>
<keyword evidence="13" id="KW-1185">Reference proteome</keyword>
<evidence type="ECO:0000259" key="11">
    <source>
        <dbReference type="Pfam" id="PF08638"/>
    </source>
</evidence>
<protein>
    <recommendedName>
        <fullName evidence="3 9">Mediator of RNA polymerase II transcription subunit 14</fullName>
    </recommendedName>
    <alternativeName>
        <fullName evidence="8 9">Mediator complex subunit 14</fullName>
    </alternativeName>
</protein>
<dbReference type="PANTHER" id="PTHR12809">
    <property type="entry name" value="MEDIATOR COMPLEX SUBUNIT"/>
    <property type="match status" value="1"/>
</dbReference>
<accession>A0A0L0S5X6</accession>
<dbReference type="GO" id="GO:0003712">
    <property type="term" value="F:transcription coregulator activity"/>
    <property type="evidence" value="ECO:0007669"/>
    <property type="project" value="UniProtKB-UniRule"/>
</dbReference>
<keyword evidence="4 9" id="KW-0805">Transcription regulation</keyword>
<dbReference type="EMBL" id="GG745332">
    <property type="protein sequence ID" value="KNE57855.1"/>
    <property type="molecule type" value="Genomic_DNA"/>
</dbReference>
<evidence type="ECO:0000256" key="10">
    <source>
        <dbReference type="SAM" id="MobiDB-lite"/>
    </source>
</evidence>
<comment type="similarity">
    <text evidence="2 9">Belongs to the Mediator complex subunit 14 family.</text>
</comment>